<evidence type="ECO:0000256" key="2">
    <source>
        <dbReference type="ARBA" id="ARBA00022989"/>
    </source>
</evidence>
<dbReference type="PANTHER" id="PTHR23121:SF9">
    <property type="entry name" value="SODIUM-DEPENDENT GLUCOSE TRANSPORTER 1"/>
    <property type="match status" value="1"/>
</dbReference>
<dbReference type="SUPFAM" id="SSF103473">
    <property type="entry name" value="MFS general substrate transporter"/>
    <property type="match status" value="1"/>
</dbReference>
<name>A0A0B6YYT4_9EUPU</name>
<keyword evidence="3 4" id="KW-0472">Membrane</keyword>
<protein>
    <recommendedName>
        <fullName evidence="6">Major facilitator superfamily (MFS) profile domain-containing protein</fullName>
    </recommendedName>
</protein>
<evidence type="ECO:0000256" key="3">
    <source>
        <dbReference type="ARBA" id="ARBA00023136"/>
    </source>
</evidence>
<dbReference type="PANTHER" id="PTHR23121">
    <property type="entry name" value="SODIUM-DEPENDENT GLUCOSE TRANSPORTER 1"/>
    <property type="match status" value="1"/>
</dbReference>
<gene>
    <name evidence="5" type="primary">ORF42370</name>
</gene>
<feature type="transmembrane region" description="Helical" evidence="4">
    <location>
        <begin position="108"/>
        <end position="139"/>
    </location>
</feature>
<evidence type="ECO:0000313" key="5">
    <source>
        <dbReference type="EMBL" id="CEK61479.1"/>
    </source>
</evidence>
<feature type="transmembrane region" description="Helical" evidence="4">
    <location>
        <begin position="72"/>
        <end position="96"/>
    </location>
</feature>
<feature type="non-terminal residue" evidence="5">
    <location>
        <position position="233"/>
    </location>
</feature>
<evidence type="ECO:0008006" key="6">
    <source>
        <dbReference type="Google" id="ProtNLM"/>
    </source>
</evidence>
<keyword evidence="2 4" id="KW-1133">Transmembrane helix</keyword>
<reference evidence="5" key="1">
    <citation type="submission" date="2014-12" db="EMBL/GenBank/DDBJ databases">
        <title>Insight into the proteome of Arion vulgaris.</title>
        <authorList>
            <person name="Aradska J."/>
            <person name="Bulat T."/>
            <person name="Smidak R."/>
            <person name="Sarate P."/>
            <person name="Gangsoo J."/>
            <person name="Sialana F."/>
            <person name="Bilban M."/>
            <person name="Lubec G."/>
        </authorList>
    </citation>
    <scope>NUCLEOTIDE SEQUENCE</scope>
    <source>
        <tissue evidence="5">Skin</tissue>
    </source>
</reference>
<dbReference type="EMBL" id="HACG01014614">
    <property type="protein sequence ID" value="CEK61479.1"/>
    <property type="molecule type" value="Transcribed_RNA"/>
</dbReference>
<organism evidence="5">
    <name type="scientific">Arion vulgaris</name>
    <dbReference type="NCBI Taxonomy" id="1028688"/>
    <lineage>
        <taxon>Eukaryota</taxon>
        <taxon>Metazoa</taxon>
        <taxon>Spiralia</taxon>
        <taxon>Lophotrochozoa</taxon>
        <taxon>Mollusca</taxon>
        <taxon>Gastropoda</taxon>
        <taxon>Heterobranchia</taxon>
        <taxon>Euthyneura</taxon>
        <taxon>Panpulmonata</taxon>
        <taxon>Eupulmonata</taxon>
        <taxon>Stylommatophora</taxon>
        <taxon>Helicina</taxon>
        <taxon>Arionoidea</taxon>
        <taxon>Arionidae</taxon>
        <taxon>Arion</taxon>
    </lineage>
</organism>
<evidence type="ECO:0000256" key="4">
    <source>
        <dbReference type="SAM" id="Phobius"/>
    </source>
</evidence>
<proteinExistence type="predicted"/>
<feature type="transmembrane region" description="Helical" evidence="4">
    <location>
        <begin position="32"/>
        <end position="52"/>
    </location>
</feature>
<dbReference type="InterPro" id="IPR036259">
    <property type="entry name" value="MFS_trans_sf"/>
</dbReference>
<keyword evidence="1 4" id="KW-0812">Transmembrane</keyword>
<dbReference type="Gene3D" id="1.20.1250.20">
    <property type="entry name" value="MFS general substrate transporter like domains"/>
    <property type="match status" value="1"/>
</dbReference>
<accession>A0A0B6YYT4</accession>
<sequence>MDSPEVKTKQMCDKLVKVRQVTPDRKQTYRHMLPRTVCHGLVVLTLGMTLSIRGPSFIDLQLISGTDVEKGSFYFTASAFGYIIGSLVLGVIYARIKVKDMFIIVPMIISAITFTAIPWCSHFVAMLTIHAVTAFFNAFQETTVNTEEVVRWEGNSYSAMQFLSFCYSLGGIIGPLLVEPFLAPKTIDLSSNISTGHYVTSFQYLYTPQTDSAAANVSHDMYAAANGSHDMYA</sequence>
<evidence type="ECO:0000256" key="1">
    <source>
        <dbReference type="ARBA" id="ARBA00022692"/>
    </source>
</evidence>
<dbReference type="AlphaFoldDB" id="A0A0B6YYT4"/>